<gene>
    <name evidence="2" type="ORF">UFOVP811_21</name>
</gene>
<evidence type="ECO:0000313" key="2">
    <source>
        <dbReference type="EMBL" id="CAB4163329.1"/>
    </source>
</evidence>
<dbReference type="EMBL" id="LR796748">
    <property type="protein sequence ID" value="CAB4163329.1"/>
    <property type="molecule type" value="Genomic_DNA"/>
</dbReference>
<sequence>MDTLKIRLEGAQRACTPKETIARMTPHFHAAGITRVSEITGLDRVGIPVAQCIRPNARYLSVDSGKGATSDAALCSAIMEGFERHVGEACDLEYITAPLHKLKKAEIRFPLLNGAVYNTFVPIKWCEATGIYSKERTLIPHATAALALGGWKYNFLETCFAPSSNGLSSGNTLEEALCGGLYEVIERDQVKCAFHGEKSLRRVNIGSVKDEVLGSLIEKLKSQSLMTVLFDCTGDIKVPTYTAYIYDAENDMQAYRGYAAHLDPQIAQCRAICEAVQSRLVYLSGSRDDLNHEKFLKYKSEQAKKDMATLVAWSEYVSSTAHDDDSTSSFEQDISAILSKLSDANIPEPLVVEFKHKYPCSVVRVMIPTLEGYLNNHIQYGGRA</sequence>
<dbReference type="PROSITE" id="PS51664">
    <property type="entry name" value="YCAO"/>
    <property type="match status" value="1"/>
</dbReference>
<dbReference type="InterPro" id="IPR003776">
    <property type="entry name" value="YcaO-like_dom"/>
</dbReference>
<evidence type="ECO:0000259" key="1">
    <source>
        <dbReference type="PROSITE" id="PS51664"/>
    </source>
</evidence>
<reference evidence="2" key="1">
    <citation type="submission" date="2020-04" db="EMBL/GenBank/DDBJ databases">
        <authorList>
            <person name="Chiriac C."/>
            <person name="Salcher M."/>
            <person name="Ghai R."/>
            <person name="Kavagutti S V."/>
        </authorList>
    </citation>
    <scope>NUCLEOTIDE SEQUENCE</scope>
</reference>
<accession>A0A6J5NV32</accession>
<dbReference type="PANTHER" id="PTHR37809:SF1">
    <property type="entry name" value="RIBOSOMAL PROTEIN S12 METHYLTHIOTRANSFERASE ACCESSORY FACTOR YCAO"/>
    <property type="match status" value="1"/>
</dbReference>
<protein>
    <submittedName>
        <fullName evidence="2">COG1944 Uncharacterized conserved protein</fullName>
    </submittedName>
</protein>
<organism evidence="2">
    <name type="scientific">uncultured Caudovirales phage</name>
    <dbReference type="NCBI Taxonomy" id="2100421"/>
    <lineage>
        <taxon>Viruses</taxon>
        <taxon>Duplodnaviria</taxon>
        <taxon>Heunggongvirae</taxon>
        <taxon>Uroviricota</taxon>
        <taxon>Caudoviricetes</taxon>
        <taxon>Peduoviridae</taxon>
        <taxon>Maltschvirus</taxon>
        <taxon>Maltschvirus maltsch</taxon>
    </lineage>
</organism>
<dbReference type="Pfam" id="PF02624">
    <property type="entry name" value="YcaO"/>
    <property type="match status" value="1"/>
</dbReference>
<proteinExistence type="predicted"/>
<dbReference type="PANTHER" id="PTHR37809">
    <property type="entry name" value="RIBOSOMAL PROTEIN S12 METHYLTHIOTRANSFERASE ACCESSORY FACTOR YCAO"/>
    <property type="match status" value="1"/>
</dbReference>
<name>A0A6J5NV32_9CAUD</name>
<dbReference type="Gene3D" id="3.30.160.660">
    <property type="match status" value="1"/>
</dbReference>
<feature type="domain" description="YcaO" evidence="1">
    <location>
        <begin position="65"/>
        <end position="384"/>
    </location>
</feature>
<dbReference type="NCBIfam" id="TIGR00702">
    <property type="entry name" value="YcaO-type kinase domain"/>
    <property type="match status" value="1"/>
</dbReference>